<dbReference type="EMBL" id="DRIH01000016">
    <property type="protein sequence ID" value="HEC67319.1"/>
    <property type="molecule type" value="Genomic_DNA"/>
</dbReference>
<dbReference type="InterPro" id="IPR009875">
    <property type="entry name" value="PilZ_domain"/>
</dbReference>
<reference evidence="2" key="1">
    <citation type="journal article" date="2020" name="mSystems">
        <title>Genome- and Community-Level Interaction Insights into Carbon Utilization and Element Cycling Functions of Hydrothermarchaeota in Hydrothermal Sediment.</title>
        <authorList>
            <person name="Zhou Z."/>
            <person name="Liu Y."/>
            <person name="Xu W."/>
            <person name="Pan J."/>
            <person name="Luo Z.H."/>
            <person name="Li M."/>
        </authorList>
    </citation>
    <scope>NUCLEOTIDE SEQUENCE [LARGE SCALE GENOMIC DNA]</scope>
    <source>
        <strain evidence="2">HyVt-389</strain>
    </source>
</reference>
<organism evidence="2">
    <name type="scientific">Desulfofervidus auxilii</name>
    <dbReference type="NCBI Taxonomy" id="1621989"/>
    <lineage>
        <taxon>Bacteria</taxon>
        <taxon>Pseudomonadati</taxon>
        <taxon>Thermodesulfobacteriota</taxon>
        <taxon>Candidatus Desulfofervidia</taxon>
        <taxon>Candidatus Desulfofervidales</taxon>
        <taxon>Candidatus Desulfofervidaceae</taxon>
        <taxon>Candidatus Desulfofervidus</taxon>
    </lineage>
</organism>
<evidence type="ECO:0000259" key="1">
    <source>
        <dbReference type="Pfam" id="PF07238"/>
    </source>
</evidence>
<gene>
    <name evidence="2" type="ORF">ENI35_00665</name>
</gene>
<dbReference type="AlphaFoldDB" id="A0A7C1VWE7"/>
<dbReference type="GO" id="GO:0035438">
    <property type="term" value="F:cyclic-di-GMP binding"/>
    <property type="evidence" value="ECO:0007669"/>
    <property type="project" value="InterPro"/>
</dbReference>
<dbReference type="Pfam" id="PF07238">
    <property type="entry name" value="PilZ"/>
    <property type="match status" value="1"/>
</dbReference>
<sequence>MDNKRRYVRIPLEFEVKFRITSEDEYKELKNKKQEILYLTNSYTFTFSSEEEFSNIALKSIIRLLIHLDNKIDNIYELLTTGNKNSKDIFYKGIGMDISGAGLRMVTRKSLPMDTLIFANFILSKFPFIYIELLGKVVRCEAIKKGEYSVAIDFVDISHEDRGKIIKYIFQKQRRTLREKRVKV</sequence>
<name>A0A7C1VWE7_DESA2</name>
<accession>A0A7C1VWE7</accession>
<feature type="domain" description="PilZ" evidence="1">
    <location>
        <begin position="89"/>
        <end position="171"/>
    </location>
</feature>
<dbReference type="Gene3D" id="2.40.10.220">
    <property type="entry name" value="predicted glycosyltransferase like domains"/>
    <property type="match status" value="1"/>
</dbReference>
<proteinExistence type="predicted"/>
<comment type="caution">
    <text evidence="2">The sequence shown here is derived from an EMBL/GenBank/DDBJ whole genome shotgun (WGS) entry which is preliminary data.</text>
</comment>
<protein>
    <submittedName>
        <fullName evidence="2">PilZ domain-containing protein</fullName>
    </submittedName>
</protein>
<dbReference type="Proteomes" id="UP000885738">
    <property type="component" value="Unassembled WGS sequence"/>
</dbReference>
<evidence type="ECO:0000313" key="2">
    <source>
        <dbReference type="EMBL" id="HEC67319.1"/>
    </source>
</evidence>